<feature type="transmembrane region" description="Helical" evidence="1">
    <location>
        <begin position="51"/>
        <end position="76"/>
    </location>
</feature>
<evidence type="ECO:0000313" key="2">
    <source>
        <dbReference type="EMBL" id="WGM08838.1"/>
    </source>
</evidence>
<evidence type="ECO:0000313" key="3">
    <source>
        <dbReference type="Proteomes" id="UP001177592"/>
    </source>
</evidence>
<proteinExistence type="predicted"/>
<dbReference type="Proteomes" id="UP001177592">
    <property type="component" value="Plasmid paNv_CAN9"/>
</dbReference>
<keyword evidence="3" id="KW-1185">Reference proteome</keyword>
<dbReference type="RefSeq" id="WP_026822851.1">
    <property type="nucleotide sequence ID" value="NZ_CP123532.1"/>
</dbReference>
<dbReference type="EMBL" id="CP123532">
    <property type="protein sequence ID" value="WGM08838.1"/>
    <property type="molecule type" value="Genomic_DNA"/>
</dbReference>
<sequence>MNTLAQKSIIKHPSLNVVRTKNSVMLPVNQNAAIGKRTALQCLQLVLNISLYFPVMFVWLTVAFALSGNLAISYPFEPDAIYLTFDKVVDLLTPVFRLSLAITLILCFLRLAIGIFRKKSNKKEST</sequence>
<keyword evidence="1" id="KW-0472">Membrane</keyword>
<geneLocation type="plasmid" evidence="2 3">
    <name>paNv_CAN9</name>
</geneLocation>
<evidence type="ECO:0000256" key="1">
    <source>
        <dbReference type="SAM" id="Phobius"/>
    </source>
</evidence>
<feature type="transmembrane region" description="Helical" evidence="1">
    <location>
        <begin position="96"/>
        <end position="116"/>
    </location>
</feature>
<organism evidence="2 3">
    <name type="scientific">Arsenophonus nasoniae</name>
    <name type="common">son-killer infecting Nasonia vitripennis</name>
    <dbReference type="NCBI Taxonomy" id="638"/>
    <lineage>
        <taxon>Bacteria</taxon>
        <taxon>Pseudomonadati</taxon>
        <taxon>Pseudomonadota</taxon>
        <taxon>Gammaproteobacteria</taxon>
        <taxon>Enterobacterales</taxon>
        <taxon>Morganellaceae</taxon>
        <taxon>Arsenophonus</taxon>
    </lineage>
</organism>
<keyword evidence="1" id="KW-0812">Transmembrane</keyword>
<protein>
    <submittedName>
        <fullName evidence="2">Uncharacterized protein</fullName>
    </submittedName>
</protein>
<keyword evidence="2" id="KW-0614">Plasmid</keyword>
<reference evidence="2" key="1">
    <citation type="submission" date="2023-04" db="EMBL/GenBank/DDBJ databases">
        <title>Genome dynamics across the evolutionary transition to endosymbiosis.</title>
        <authorList>
            <person name="Siozios S."/>
            <person name="Nadal-Jimenez P."/>
            <person name="Azagi T."/>
            <person name="Sprong H."/>
            <person name="Frost C.L."/>
            <person name="Parratt S.R."/>
            <person name="Taylor G."/>
            <person name="Brettell L."/>
            <person name="Lew K.C."/>
            <person name="Croft L."/>
            <person name="King K.C."/>
            <person name="Brockhurst M.A."/>
            <person name="Hypsa V."/>
            <person name="Novakova E."/>
            <person name="Darby A.C."/>
            <person name="Hurst G.D.D."/>
        </authorList>
    </citation>
    <scope>NUCLEOTIDE SEQUENCE</scope>
    <source>
        <strain evidence="2">ANv_CAN</strain>
        <plasmid evidence="2">paNv_CAN9</plasmid>
    </source>
</reference>
<name>A0ABY8NWS5_9GAMM</name>
<keyword evidence="1" id="KW-1133">Transmembrane helix</keyword>
<accession>A0ABY8NWS5</accession>
<gene>
    <name evidence="2" type="ORF">QE258_26375</name>
</gene>